<feature type="transmembrane region" description="Helical" evidence="2">
    <location>
        <begin position="69"/>
        <end position="88"/>
    </location>
</feature>
<reference evidence="3" key="2">
    <citation type="journal article" date="2020" name="Microorganisms">
        <title>Osmotic Adaptation and Compatible Solute Biosynthesis of Phototrophic Bacteria as Revealed from Genome Analyses.</title>
        <authorList>
            <person name="Imhoff J.F."/>
            <person name="Rahn T."/>
            <person name="Kunzel S."/>
            <person name="Keller A."/>
            <person name="Neulinger S.C."/>
        </authorList>
    </citation>
    <scope>NUCLEOTIDE SEQUENCE</scope>
    <source>
        <strain evidence="3">DSM 11080</strain>
    </source>
</reference>
<keyword evidence="2" id="KW-0812">Transmembrane</keyword>
<dbReference type="Gene3D" id="3.30.70.1430">
    <property type="entry name" value="Multidrug efflux transporter AcrB pore domain"/>
    <property type="match status" value="2"/>
</dbReference>
<dbReference type="GO" id="GO:0005886">
    <property type="term" value="C:plasma membrane"/>
    <property type="evidence" value="ECO:0007669"/>
    <property type="project" value="TreeGrafter"/>
</dbReference>
<dbReference type="InterPro" id="IPR001036">
    <property type="entry name" value="Acrflvin-R"/>
</dbReference>
<organism evidence="3 4">
    <name type="scientific">Halochromatium glycolicum</name>
    <dbReference type="NCBI Taxonomy" id="85075"/>
    <lineage>
        <taxon>Bacteria</taxon>
        <taxon>Pseudomonadati</taxon>
        <taxon>Pseudomonadota</taxon>
        <taxon>Gammaproteobacteria</taxon>
        <taxon>Chromatiales</taxon>
        <taxon>Chromatiaceae</taxon>
        <taxon>Halochromatium</taxon>
    </lineage>
</organism>
<dbReference type="GO" id="GO:0042910">
    <property type="term" value="F:xenobiotic transmembrane transporter activity"/>
    <property type="evidence" value="ECO:0007669"/>
    <property type="project" value="TreeGrafter"/>
</dbReference>
<feature type="compositionally biased region" description="Basic and acidic residues" evidence="1">
    <location>
        <begin position="578"/>
        <end position="613"/>
    </location>
</feature>
<feature type="compositionally biased region" description="Gly residues" evidence="1">
    <location>
        <begin position="632"/>
        <end position="658"/>
    </location>
</feature>
<feature type="transmembrane region" description="Helical" evidence="2">
    <location>
        <begin position="1136"/>
        <end position="1156"/>
    </location>
</feature>
<protein>
    <recommendedName>
        <fullName evidence="5">Multidrug efflux pump subunit AcrB</fullName>
    </recommendedName>
</protein>
<dbReference type="PRINTS" id="PR00702">
    <property type="entry name" value="ACRIFLAVINRP"/>
</dbReference>
<feature type="transmembrane region" description="Helical" evidence="2">
    <location>
        <begin position="1061"/>
        <end position="1081"/>
    </location>
</feature>
<dbReference type="Pfam" id="PF00873">
    <property type="entry name" value="ACR_tran"/>
    <property type="match status" value="2"/>
</dbReference>
<dbReference type="Proteomes" id="UP001296776">
    <property type="component" value="Unassembled WGS sequence"/>
</dbReference>
<dbReference type="Gene3D" id="1.20.1640.10">
    <property type="entry name" value="Multidrug efflux transporter AcrB transmembrane domain"/>
    <property type="match status" value="2"/>
</dbReference>
<evidence type="ECO:0000256" key="2">
    <source>
        <dbReference type="SAM" id="Phobius"/>
    </source>
</evidence>
<reference evidence="3" key="1">
    <citation type="submission" date="2017-08" db="EMBL/GenBank/DDBJ databases">
        <authorList>
            <person name="Imhoff J.F."/>
            <person name="Rahn T."/>
            <person name="Kuenzel S."/>
            <person name="Neulinger S.C."/>
        </authorList>
    </citation>
    <scope>NUCLEOTIDE SEQUENCE</scope>
    <source>
        <strain evidence="3">DSM 11080</strain>
    </source>
</reference>
<feature type="region of interest" description="Disordered" evidence="1">
    <location>
        <begin position="1"/>
        <end position="53"/>
    </location>
</feature>
<feature type="transmembrane region" description="Helical" evidence="2">
    <location>
        <begin position="1087"/>
        <end position="1108"/>
    </location>
</feature>
<dbReference type="RefSeq" id="WP_200345829.1">
    <property type="nucleotide sequence ID" value="NZ_NRSJ01000012.1"/>
</dbReference>
<gene>
    <name evidence="3" type="ORF">CKO40_08765</name>
</gene>
<feature type="compositionally biased region" description="Polar residues" evidence="1">
    <location>
        <begin position="15"/>
        <end position="31"/>
    </location>
</feature>
<feature type="transmembrane region" description="Helical" evidence="2">
    <location>
        <begin position="1162"/>
        <end position="1184"/>
    </location>
</feature>
<dbReference type="Gene3D" id="3.30.2090.10">
    <property type="entry name" value="Multidrug efflux transporter AcrB TolC docking domain, DN and DC subdomains"/>
    <property type="match status" value="2"/>
</dbReference>
<feature type="region of interest" description="Disordered" evidence="1">
    <location>
        <begin position="575"/>
        <end position="658"/>
    </location>
</feature>
<feature type="transmembrane region" description="Helical" evidence="2">
    <location>
        <begin position="1035"/>
        <end position="1054"/>
    </location>
</feature>
<dbReference type="Gene3D" id="3.30.70.1320">
    <property type="entry name" value="Multidrug efflux transporter AcrB pore domain like"/>
    <property type="match status" value="1"/>
</dbReference>
<feature type="compositionally biased region" description="Basic and acidic residues" evidence="1">
    <location>
        <begin position="1"/>
        <end position="14"/>
    </location>
</feature>
<feature type="transmembrane region" description="Helical" evidence="2">
    <location>
        <begin position="511"/>
        <end position="536"/>
    </location>
</feature>
<name>A0AAJ0U3J0_9GAMM</name>
<comment type="caution">
    <text evidence="3">The sequence shown here is derived from an EMBL/GenBank/DDBJ whole genome shotgun (WGS) entry which is preliminary data.</text>
</comment>
<dbReference type="InterPro" id="IPR027463">
    <property type="entry name" value="AcrB_DN_DC_subdom"/>
</dbReference>
<evidence type="ECO:0000313" key="3">
    <source>
        <dbReference type="EMBL" id="MBK1704625.1"/>
    </source>
</evidence>
<dbReference type="PANTHER" id="PTHR32063">
    <property type="match status" value="1"/>
</dbReference>
<sequence length="1202" mass="128218">MTERDPGEKPRQDPEQSPEQSPEQNPEQNPEQDPAQAPEQDQGPNQSQPAGGRLGLAGRISALFIDNPVTPILILIAVLLGIVGISLVPREEEPQIPVPLVEVLVPAPGLSAQDVVETITRPVEDIVTGIEGVDHVYSRSREGQAVISARFYPGTSSDDAALRVIERIGANGERRPPGIPEPLIVARGIEDVAVVTLTVAPTPKAAERYSRADAWDVAEALRWRMATIDRAGLTYLVGAGGTQLRVEPDPSALARWGVSASTLAERVAAANENLSPGDLLSPQAGRQALKLGGGLTDPSTIGNLVVTTRDGRPVYVRDLARTLVAPPQPGPLVWHQQADRDGGLEPERPAAVLAIGKRPGANGVEVAAAAMQVLETARDEIIPTGMEVTVTRNYGESANDNARALLWQLVGATLTIVVLIALAVGVREAIVVGLVIPTTILLTFFALWAFGYTINRVSLFALIFAIGILVDDAIVVVENITRHWAGEPPDARGRAAAIAVRAVDEVGNPTLISTLTIIAALLPMLAVTGLMGPYMAPIPANASAAVIFSTAVALTATPWLLLRLRGLRTPLPKLLGRQAKDERNAQADRQRNGQAGRQEDKWREGMDKGRGQRWDNGQDGDPPNSAPHSNGSGSGTGSGSGSGTGSSSSGGSGGGSGGPLGSLYRRIAEPVLRTRRRAALFLLVVLLATVASFALFAVAAVTVKLLPFDDKREIQVVVDLPETATVEQTDRVLRAISARLAPVPEITSLQRYAATSAPFNFNGLIRQYYLRELPFQGDIKVNLTPAAERRRSSHAIALAIRERIAEVPAPEGSAIRVVEVPPGPPVFATLLAEVYGPDAASRREAAREVRAAFTDVDFIVDVDDTIGVRRDRLHLNPDQAALERLGVSERAVLNELGLLLGGRILEPTADRPARGAWPIVIELARHDRGELEALLSAPVPAADGLVELGQVVEVESLQTERPVFRRNGRSLVMVQATLAGAREAPIYGMLQVQDALQKANADLDIRLRGQPLAPERPVLLWHGEWEITYTTFRDMGLAFIGAFLLIYALVVGHFGRLKLPLVIMLPVPLTLLGIVLGHWAIGAKFTATSMIGFIALAGIVVRNSVLLIEFIEARRAAGAPVREAVLEAGAVRFRPILLTAVTAMIGALFIIVDPIFKGLATSLFFGLISSTLLTTLAIPALYIWRRGNDRDPVARAAAEGGG</sequence>
<evidence type="ECO:0000313" key="4">
    <source>
        <dbReference type="Proteomes" id="UP001296776"/>
    </source>
</evidence>
<feature type="transmembrane region" description="Helical" evidence="2">
    <location>
        <begin position="457"/>
        <end position="477"/>
    </location>
</feature>
<keyword evidence="4" id="KW-1185">Reference proteome</keyword>
<dbReference type="Gene3D" id="3.30.70.1440">
    <property type="entry name" value="Multidrug efflux transporter AcrB pore domain"/>
    <property type="match status" value="1"/>
</dbReference>
<feature type="transmembrane region" description="Helical" evidence="2">
    <location>
        <begin position="405"/>
        <end position="424"/>
    </location>
</feature>
<dbReference type="SUPFAM" id="SSF82693">
    <property type="entry name" value="Multidrug efflux transporter AcrB pore domain, PN1, PN2, PC1 and PC2 subdomains"/>
    <property type="match status" value="2"/>
</dbReference>
<keyword evidence="2" id="KW-0472">Membrane</keyword>
<feature type="transmembrane region" description="Helical" evidence="2">
    <location>
        <begin position="431"/>
        <end position="451"/>
    </location>
</feature>
<proteinExistence type="predicted"/>
<accession>A0AAJ0U3J0</accession>
<dbReference type="SUPFAM" id="SSF82866">
    <property type="entry name" value="Multidrug efflux transporter AcrB transmembrane domain"/>
    <property type="match status" value="2"/>
</dbReference>
<dbReference type="PANTHER" id="PTHR32063:SF16">
    <property type="entry name" value="CATION EFFLUX SYSTEM (ACRB_ACRD_ACRF FAMILY)"/>
    <property type="match status" value="1"/>
</dbReference>
<evidence type="ECO:0008006" key="5">
    <source>
        <dbReference type="Google" id="ProtNLM"/>
    </source>
</evidence>
<feature type="transmembrane region" description="Helical" evidence="2">
    <location>
        <begin position="680"/>
        <end position="703"/>
    </location>
</feature>
<dbReference type="EMBL" id="NRSJ01000012">
    <property type="protein sequence ID" value="MBK1704625.1"/>
    <property type="molecule type" value="Genomic_DNA"/>
</dbReference>
<dbReference type="AlphaFoldDB" id="A0AAJ0U3J0"/>
<keyword evidence="2" id="KW-1133">Transmembrane helix</keyword>
<dbReference type="SUPFAM" id="SSF82714">
    <property type="entry name" value="Multidrug efflux transporter AcrB TolC docking domain, DN and DC subdomains"/>
    <property type="match status" value="1"/>
</dbReference>
<feature type="transmembrane region" description="Helical" evidence="2">
    <location>
        <begin position="542"/>
        <end position="562"/>
    </location>
</feature>
<evidence type="ECO:0000256" key="1">
    <source>
        <dbReference type="SAM" id="MobiDB-lite"/>
    </source>
</evidence>